<accession>A0A7K1UI82</accession>
<keyword evidence="1" id="KW-0805">Transcription regulation</keyword>
<dbReference type="Gene3D" id="1.10.10.10">
    <property type="entry name" value="Winged helix-like DNA-binding domain superfamily/Winged helix DNA-binding domain"/>
    <property type="match status" value="1"/>
</dbReference>
<dbReference type="AlphaFoldDB" id="A0A7K1UI82"/>
<comment type="caution">
    <text evidence="6">The sequence shown here is derived from an EMBL/GenBank/DDBJ whole genome shotgun (WGS) entry which is preliminary data.</text>
</comment>
<dbReference type="InterPro" id="IPR005471">
    <property type="entry name" value="Tscrpt_reg_IclR_N"/>
</dbReference>
<dbReference type="GO" id="GO:0003700">
    <property type="term" value="F:DNA-binding transcription factor activity"/>
    <property type="evidence" value="ECO:0007669"/>
    <property type="project" value="TreeGrafter"/>
</dbReference>
<dbReference type="RefSeq" id="WP_157322724.1">
    <property type="nucleotide sequence ID" value="NZ_BMFX01000002.1"/>
</dbReference>
<dbReference type="InterPro" id="IPR014757">
    <property type="entry name" value="Tscrpt_reg_IclR_C"/>
</dbReference>
<keyword evidence="7" id="KW-1185">Reference proteome</keyword>
<dbReference type="OrthoDB" id="9807558at2"/>
<sequence>MSTRSVTTAIRVLEAVAELQPVGLSELARAVDVPKATVQRVLVTLEELQWIERAKRDGGKWSIAVHAYAVTSRGSSGSRIRDVAIGPLSALQLETGETIHLAVPDELRMVVIERLDTPHVLRAFLALGSRIPMHASATGLAFLAYSSDEFVSVYLQHPLGASTPDTMVDPQEVRAELQVIRSRGYSINPGGLSSGITAIGAALISRELGPVGSISVSGPSSRITPDKFEEYGTAVAATARQISMALPG</sequence>
<keyword evidence="2" id="KW-0238">DNA-binding</keyword>
<dbReference type="InterPro" id="IPR029016">
    <property type="entry name" value="GAF-like_dom_sf"/>
</dbReference>
<evidence type="ECO:0000313" key="7">
    <source>
        <dbReference type="Proteomes" id="UP000460157"/>
    </source>
</evidence>
<dbReference type="Gene3D" id="3.30.450.40">
    <property type="match status" value="1"/>
</dbReference>
<dbReference type="Proteomes" id="UP000460157">
    <property type="component" value="Unassembled WGS sequence"/>
</dbReference>
<protein>
    <submittedName>
        <fullName evidence="6">Helix-turn-helix domain-containing protein</fullName>
    </submittedName>
</protein>
<dbReference type="PROSITE" id="PS51077">
    <property type="entry name" value="HTH_ICLR"/>
    <property type="match status" value="1"/>
</dbReference>
<dbReference type="Pfam" id="PF09339">
    <property type="entry name" value="HTH_IclR"/>
    <property type="match status" value="1"/>
</dbReference>
<dbReference type="PROSITE" id="PS51078">
    <property type="entry name" value="ICLR_ED"/>
    <property type="match status" value="1"/>
</dbReference>
<feature type="domain" description="IclR-ED" evidence="5">
    <location>
        <begin position="66"/>
        <end position="248"/>
    </location>
</feature>
<feature type="domain" description="HTH iclR-type" evidence="4">
    <location>
        <begin position="3"/>
        <end position="65"/>
    </location>
</feature>
<dbReference type="SUPFAM" id="SSF55781">
    <property type="entry name" value="GAF domain-like"/>
    <property type="match status" value="1"/>
</dbReference>
<gene>
    <name evidence="6" type="ORF">GNZ21_06945</name>
</gene>
<dbReference type="SUPFAM" id="SSF46785">
    <property type="entry name" value="Winged helix' DNA-binding domain"/>
    <property type="match status" value="1"/>
</dbReference>
<reference evidence="6 7" key="1">
    <citation type="submission" date="2019-12" db="EMBL/GenBank/DDBJ databases">
        <title>Nesterenkonia muleiensis sp. nov., a novel actinobacterium isolated from sap of Populus euphratica.</title>
        <authorList>
            <person name="Wang R."/>
        </authorList>
    </citation>
    <scope>NUCLEOTIDE SEQUENCE [LARGE SCALE GENOMIC DNA]</scope>
    <source>
        <strain evidence="6 7">F10</strain>
    </source>
</reference>
<dbReference type="GO" id="GO:0003677">
    <property type="term" value="F:DNA binding"/>
    <property type="evidence" value="ECO:0007669"/>
    <property type="project" value="UniProtKB-KW"/>
</dbReference>
<evidence type="ECO:0000313" key="6">
    <source>
        <dbReference type="EMBL" id="MVT26094.1"/>
    </source>
</evidence>
<keyword evidence="3" id="KW-0804">Transcription</keyword>
<dbReference type="PANTHER" id="PTHR30136:SF24">
    <property type="entry name" value="HTH-TYPE TRANSCRIPTIONAL REPRESSOR ALLR"/>
    <property type="match status" value="1"/>
</dbReference>
<dbReference type="InterPro" id="IPR036390">
    <property type="entry name" value="WH_DNA-bd_sf"/>
</dbReference>
<dbReference type="PANTHER" id="PTHR30136">
    <property type="entry name" value="HELIX-TURN-HELIX TRANSCRIPTIONAL REGULATOR, ICLR FAMILY"/>
    <property type="match status" value="1"/>
</dbReference>
<evidence type="ECO:0000256" key="3">
    <source>
        <dbReference type="ARBA" id="ARBA00023163"/>
    </source>
</evidence>
<evidence type="ECO:0000259" key="4">
    <source>
        <dbReference type="PROSITE" id="PS51077"/>
    </source>
</evidence>
<evidence type="ECO:0000256" key="2">
    <source>
        <dbReference type="ARBA" id="ARBA00023125"/>
    </source>
</evidence>
<dbReference type="SMART" id="SM00346">
    <property type="entry name" value="HTH_ICLR"/>
    <property type="match status" value="1"/>
</dbReference>
<organism evidence="6 7">
    <name type="scientific">Nesterenkonia alkaliphila</name>
    <dbReference type="NCBI Taxonomy" id="1463631"/>
    <lineage>
        <taxon>Bacteria</taxon>
        <taxon>Bacillati</taxon>
        <taxon>Actinomycetota</taxon>
        <taxon>Actinomycetes</taxon>
        <taxon>Micrococcales</taxon>
        <taxon>Micrococcaceae</taxon>
        <taxon>Nesterenkonia</taxon>
    </lineage>
</organism>
<dbReference type="Pfam" id="PF01614">
    <property type="entry name" value="IclR_C"/>
    <property type="match status" value="1"/>
</dbReference>
<name>A0A7K1UI82_9MICC</name>
<dbReference type="InterPro" id="IPR050707">
    <property type="entry name" value="HTH_MetabolicPath_Reg"/>
</dbReference>
<dbReference type="EMBL" id="WRPM01000048">
    <property type="protein sequence ID" value="MVT26094.1"/>
    <property type="molecule type" value="Genomic_DNA"/>
</dbReference>
<evidence type="ECO:0000256" key="1">
    <source>
        <dbReference type="ARBA" id="ARBA00023015"/>
    </source>
</evidence>
<proteinExistence type="predicted"/>
<evidence type="ECO:0000259" key="5">
    <source>
        <dbReference type="PROSITE" id="PS51078"/>
    </source>
</evidence>
<dbReference type="InterPro" id="IPR036388">
    <property type="entry name" value="WH-like_DNA-bd_sf"/>
</dbReference>
<dbReference type="GO" id="GO:0045892">
    <property type="term" value="P:negative regulation of DNA-templated transcription"/>
    <property type="evidence" value="ECO:0007669"/>
    <property type="project" value="TreeGrafter"/>
</dbReference>